<protein>
    <submittedName>
        <fullName evidence="1">Uncharacterized protein</fullName>
    </submittedName>
</protein>
<organism evidence="1">
    <name type="scientific">bioreactor metagenome</name>
    <dbReference type="NCBI Taxonomy" id="1076179"/>
    <lineage>
        <taxon>unclassified sequences</taxon>
        <taxon>metagenomes</taxon>
        <taxon>ecological metagenomes</taxon>
    </lineage>
</organism>
<sequence length="104" mass="11494">MKRVIEGKRYDTATAQEIGSGGGKAYPGDFRYYSESLYKTPRGNFFLCGEGGPLSRYGRPAYGGGTCGGEGIIPVSREDALSWCEEHLDIEDYQEYFSDLIEDA</sequence>
<gene>
    <name evidence="1" type="ORF">SDC9_56256</name>
</gene>
<evidence type="ECO:0000313" key="1">
    <source>
        <dbReference type="EMBL" id="MPM09932.1"/>
    </source>
</evidence>
<dbReference type="AlphaFoldDB" id="A0A644X1C1"/>
<proteinExistence type="predicted"/>
<name>A0A644X1C1_9ZZZZ</name>
<comment type="caution">
    <text evidence="1">The sequence shown here is derived from an EMBL/GenBank/DDBJ whole genome shotgun (WGS) entry which is preliminary data.</text>
</comment>
<accession>A0A644X1C1</accession>
<reference evidence="1" key="1">
    <citation type="submission" date="2019-08" db="EMBL/GenBank/DDBJ databases">
        <authorList>
            <person name="Kucharzyk K."/>
            <person name="Murdoch R.W."/>
            <person name="Higgins S."/>
            <person name="Loffler F."/>
        </authorList>
    </citation>
    <scope>NUCLEOTIDE SEQUENCE</scope>
</reference>
<dbReference type="EMBL" id="VSSQ01001629">
    <property type="protein sequence ID" value="MPM09932.1"/>
    <property type="molecule type" value="Genomic_DNA"/>
</dbReference>